<evidence type="ECO:0000313" key="3">
    <source>
        <dbReference type="Proteomes" id="UP000602905"/>
    </source>
</evidence>
<dbReference type="EMBL" id="JACYCD010000048">
    <property type="protein sequence ID" value="KAF8709275.1"/>
    <property type="molecule type" value="Genomic_DNA"/>
</dbReference>
<keyword evidence="1" id="KW-0472">Membrane</keyword>
<dbReference type="AlphaFoldDB" id="A0A8H7HU43"/>
<protein>
    <submittedName>
        <fullName evidence="2">Uncharacterized protein</fullName>
    </submittedName>
</protein>
<dbReference type="OrthoDB" id="3159295at2759"/>
<comment type="caution">
    <text evidence="2">The sequence shown here is derived from an EMBL/GenBank/DDBJ whole genome shotgun (WGS) entry which is preliminary data.</text>
</comment>
<accession>A0A8H7HU43</accession>
<evidence type="ECO:0000256" key="1">
    <source>
        <dbReference type="SAM" id="Phobius"/>
    </source>
</evidence>
<name>A0A8H7HU43_9AGAM</name>
<organism evidence="2 3">
    <name type="scientific">Rhizoctonia solani</name>
    <dbReference type="NCBI Taxonomy" id="456999"/>
    <lineage>
        <taxon>Eukaryota</taxon>
        <taxon>Fungi</taxon>
        <taxon>Dikarya</taxon>
        <taxon>Basidiomycota</taxon>
        <taxon>Agaricomycotina</taxon>
        <taxon>Agaricomycetes</taxon>
        <taxon>Cantharellales</taxon>
        <taxon>Ceratobasidiaceae</taxon>
        <taxon>Rhizoctonia</taxon>
    </lineage>
</organism>
<reference evidence="2" key="1">
    <citation type="submission" date="2020-09" db="EMBL/GenBank/DDBJ databases">
        <title>Comparative genome analyses of four rice-infecting Rhizoctonia solani isolates reveal extensive enrichment of homogalacturonan modification genes.</title>
        <authorList>
            <person name="Lee D.-Y."/>
            <person name="Jeon J."/>
            <person name="Kim K.-T."/>
            <person name="Cheong K."/>
            <person name="Song H."/>
            <person name="Choi G."/>
            <person name="Ko J."/>
            <person name="Opiyo S.O."/>
            <person name="Zuo S."/>
            <person name="Madhav S."/>
            <person name="Lee Y.-H."/>
            <person name="Wang G.-L."/>
        </authorList>
    </citation>
    <scope>NUCLEOTIDE SEQUENCE</scope>
    <source>
        <strain evidence="2">AG1-IA WGL</strain>
    </source>
</reference>
<sequence length="439" mass="49430">MLYLIERTSSLEIERDNASLPKRTLPVEIIALIIDEAARPIMRGPLIPLDSTSLQPLVAAKPSFESIRGLSGTNRWIRHRTLSRWFSTMVIRKEDDWNMAARLHISTHILLFHGTMFIIAPAFGTPLLGYTITRYFSHFLLLSEPFTSNASLFGRGEAGPANNPLFDNYRELRVLSAALTESVADDVFMRFPNLHTVIIDAHNDFVPHAPTPANISQSIGHYRLVAPQLPSTLRRLWLTNAHGPDVRVIQNACIQCPQLEDLRVERCTLFSPRLLPDPVESAYSTSADSYDESHKCHFWSNFPSDHDAYFASIGAPDYASSLADELRPLKHLKRLHMGLYLTPTEAITVHRTQHSNTCIYGSIWTPICQSCSDEFGATTQEAEESATAVLGYQISSLEEISWSSFHSINKAGRSLFKIKREPNGEIICQRQTDNLADWN</sequence>
<evidence type="ECO:0000313" key="2">
    <source>
        <dbReference type="EMBL" id="KAF8709275.1"/>
    </source>
</evidence>
<feature type="transmembrane region" description="Helical" evidence="1">
    <location>
        <begin position="109"/>
        <end position="132"/>
    </location>
</feature>
<gene>
    <name evidence="2" type="ORF">RHS03_02612</name>
</gene>
<keyword evidence="1" id="KW-0812">Transmembrane</keyword>
<proteinExistence type="predicted"/>
<feature type="non-terminal residue" evidence="2">
    <location>
        <position position="1"/>
    </location>
</feature>
<dbReference type="Proteomes" id="UP000602905">
    <property type="component" value="Unassembled WGS sequence"/>
</dbReference>
<keyword evidence="1" id="KW-1133">Transmembrane helix</keyword>